<dbReference type="Pfam" id="PF18029">
    <property type="entry name" value="Glyoxalase_6"/>
    <property type="match status" value="1"/>
</dbReference>
<dbReference type="OrthoDB" id="3295209at2"/>
<dbReference type="RefSeq" id="WP_046769600.1">
    <property type="nucleotide sequence ID" value="NZ_KQ061236.1"/>
</dbReference>
<dbReference type="PANTHER" id="PTHR35908">
    <property type="entry name" value="HYPOTHETICAL FUSION PROTEIN"/>
    <property type="match status" value="1"/>
</dbReference>
<dbReference type="SUPFAM" id="SSF54593">
    <property type="entry name" value="Glyoxalase/Bleomycin resistance protein/Dihydroxybiphenyl dioxygenase"/>
    <property type="match status" value="1"/>
</dbReference>
<evidence type="ECO:0000313" key="3">
    <source>
        <dbReference type="Proteomes" id="UP000182977"/>
    </source>
</evidence>
<feature type="domain" description="VOC" evidence="1">
    <location>
        <begin position="4"/>
        <end position="121"/>
    </location>
</feature>
<dbReference type="InterPro" id="IPR029068">
    <property type="entry name" value="Glyas_Bleomycin-R_OHBP_Dase"/>
</dbReference>
<accession>A0A1H2LG14</accession>
<keyword evidence="3" id="KW-1185">Reference proteome</keyword>
<protein>
    <recommendedName>
        <fullName evidence="1">VOC domain-containing protein</fullName>
    </recommendedName>
</protein>
<dbReference type="AlphaFoldDB" id="A0A1H2LG14"/>
<organism evidence="2 3">
    <name type="scientific">Jiangella alkaliphila</name>
    <dbReference type="NCBI Taxonomy" id="419479"/>
    <lineage>
        <taxon>Bacteria</taxon>
        <taxon>Bacillati</taxon>
        <taxon>Actinomycetota</taxon>
        <taxon>Actinomycetes</taxon>
        <taxon>Jiangellales</taxon>
        <taxon>Jiangellaceae</taxon>
        <taxon>Jiangella</taxon>
    </lineage>
</organism>
<gene>
    <name evidence="2" type="ORF">SAMN04488563_6046</name>
</gene>
<dbReference type="EMBL" id="LT629791">
    <property type="protein sequence ID" value="SDU79675.1"/>
    <property type="molecule type" value="Genomic_DNA"/>
</dbReference>
<dbReference type="Gene3D" id="3.10.180.10">
    <property type="entry name" value="2,3-Dihydroxybiphenyl 1,2-Dioxygenase, domain 1"/>
    <property type="match status" value="1"/>
</dbReference>
<dbReference type="Proteomes" id="UP000182977">
    <property type="component" value="Chromosome I"/>
</dbReference>
<reference evidence="3" key="1">
    <citation type="submission" date="2016-10" db="EMBL/GenBank/DDBJ databases">
        <authorList>
            <person name="Varghese N."/>
            <person name="Submissions S."/>
        </authorList>
    </citation>
    <scope>NUCLEOTIDE SEQUENCE [LARGE SCALE GENOMIC DNA]</scope>
    <source>
        <strain evidence="3">DSM 45079</strain>
    </source>
</reference>
<dbReference type="PROSITE" id="PS51819">
    <property type="entry name" value="VOC"/>
    <property type="match status" value="1"/>
</dbReference>
<proteinExistence type="predicted"/>
<name>A0A1H2LG14_9ACTN</name>
<dbReference type="InterPro" id="IPR037523">
    <property type="entry name" value="VOC_core"/>
</dbReference>
<dbReference type="InterPro" id="IPR041581">
    <property type="entry name" value="Glyoxalase_6"/>
</dbReference>
<sequence>MTSTFSQWTLDVRDVGLMTRFWAAALGYRILPDDNGDGVHLWPPEDAPAGRLTVWLQPSAGPKHGKNRNHPDLVAATGTADAEVERLLGLGATRADVGQTGREGFTVLADPEGNEFCVLHRRRSS</sequence>
<evidence type="ECO:0000259" key="1">
    <source>
        <dbReference type="PROSITE" id="PS51819"/>
    </source>
</evidence>
<dbReference type="PANTHER" id="PTHR35908:SF1">
    <property type="entry name" value="CONSERVED PROTEIN"/>
    <property type="match status" value="1"/>
</dbReference>
<evidence type="ECO:0000313" key="2">
    <source>
        <dbReference type="EMBL" id="SDU79675.1"/>
    </source>
</evidence>
<dbReference type="STRING" id="419479.SAMN04488563_6046"/>